<dbReference type="EMBL" id="CAJNOM010000414">
    <property type="protein sequence ID" value="CAF1424265.1"/>
    <property type="molecule type" value="Genomic_DNA"/>
</dbReference>
<feature type="region of interest" description="Disordered" evidence="1">
    <location>
        <begin position="1"/>
        <end position="37"/>
    </location>
</feature>
<gene>
    <name evidence="2" type="ORF">BJG266_LOCUS16769</name>
    <name evidence="3" type="ORF">QVE165_LOCUS38500</name>
    <name evidence="4" type="ORF">QVE165_LOCUS40753</name>
</gene>
<reference evidence="2" key="1">
    <citation type="submission" date="2021-02" db="EMBL/GenBank/DDBJ databases">
        <authorList>
            <person name="Nowell W R."/>
        </authorList>
    </citation>
    <scope>NUCLEOTIDE SEQUENCE</scope>
</reference>
<evidence type="ECO:0000313" key="4">
    <source>
        <dbReference type="EMBL" id="CAF1458187.1"/>
    </source>
</evidence>
<evidence type="ECO:0000313" key="3">
    <source>
        <dbReference type="EMBL" id="CAF1424265.1"/>
    </source>
</evidence>
<sequence length="111" mass="12642">MNSRPGDDSRDLTSYGSFRSFQLSSNDESDKEKELPIKKIREASSSVTPIHDMMGQTFGQHSFLPLMQLLVRMKTVQRRHTGNTQNAIFICVSIRINMSSSYLRCVSSFSF</sequence>
<dbReference type="Proteomes" id="UP000663877">
    <property type="component" value="Unassembled WGS sequence"/>
</dbReference>
<evidence type="ECO:0000313" key="6">
    <source>
        <dbReference type="Proteomes" id="UP000663877"/>
    </source>
</evidence>
<dbReference type="OrthoDB" id="123207at2759"/>
<dbReference type="AlphaFoldDB" id="A0A814I0Z4"/>
<keyword evidence="5" id="KW-1185">Reference proteome</keyword>
<accession>A0A814I0Z4</accession>
<evidence type="ECO:0000256" key="1">
    <source>
        <dbReference type="SAM" id="MobiDB-lite"/>
    </source>
</evidence>
<evidence type="ECO:0000313" key="2">
    <source>
        <dbReference type="EMBL" id="CAF1016700.1"/>
    </source>
</evidence>
<dbReference type="EMBL" id="CAJNOM010000474">
    <property type="protein sequence ID" value="CAF1458187.1"/>
    <property type="molecule type" value="Genomic_DNA"/>
</dbReference>
<feature type="compositionally biased region" description="Basic and acidic residues" evidence="1">
    <location>
        <begin position="28"/>
        <end position="37"/>
    </location>
</feature>
<feature type="compositionally biased region" description="Polar residues" evidence="1">
    <location>
        <begin position="12"/>
        <end position="26"/>
    </location>
</feature>
<evidence type="ECO:0000313" key="5">
    <source>
        <dbReference type="Proteomes" id="UP000663832"/>
    </source>
</evidence>
<organism evidence="2 6">
    <name type="scientific">Adineta steineri</name>
    <dbReference type="NCBI Taxonomy" id="433720"/>
    <lineage>
        <taxon>Eukaryota</taxon>
        <taxon>Metazoa</taxon>
        <taxon>Spiralia</taxon>
        <taxon>Gnathifera</taxon>
        <taxon>Rotifera</taxon>
        <taxon>Eurotatoria</taxon>
        <taxon>Bdelloidea</taxon>
        <taxon>Adinetida</taxon>
        <taxon>Adinetidae</taxon>
        <taxon>Adineta</taxon>
    </lineage>
</organism>
<protein>
    <submittedName>
        <fullName evidence="2">Uncharacterized protein</fullName>
    </submittedName>
</protein>
<feature type="compositionally biased region" description="Basic and acidic residues" evidence="1">
    <location>
        <begin position="1"/>
        <end position="11"/>
    </location>
</feature>
<name>A0A814I0Z4_9BILA</name>
<proteinExistence type="predicted"/>
<dbReference type="EMBL" id="CAJNOI010000079">
    <property type="protein sequence ID" value="CAF1016700.1"/>
    <property type="molecule type" value="Genomic_DNA"/>
</dbReference>
<comment type="caution">
    <text evidence="2">The sequence shown here is derived from an EMBL/GenBank/DDBJ whole genome shotgun (WGS) entry which is preliminary data.</text>
</comment>
<dbReference type="Proteomes" id="UP000663832">
    <property type="component" value="Unassembled WGS sequence"/>
</dbReference>